<feature type="coiled-coil region" evidence="7">
    <location>
        <begin position="268"/>
        <end position="361"/>
    </location>
</feature>
<feature type="coiled-coil region" evidence="7">
    <location>
        <begin position="708"/>
        <end position="777"/>
    </location>
</feature>
<dbReference type="Proteomes" id="UP000667349">
    <property type="component" value="Unassembled WGS sequence"/>
</dbReference>
<dbReference type="EMBL" id="JAANHZ010000798">
    <property type="protein sequence ID" value="KAG5306870.1"/>
    <property type="molecule type" value="Genomic_DNA"/>
</dbReference>
<dbReference type="InterPro" id="IPR024704">
    <property type="entry name" value="SMC"/>
</dbReference>
<dbReference type="GO" id="GO:0008278">
    <property type="term" value="C:cohesin complex"/>
    <property type="evidence" value="ECO:0007669"/>
    <property type="project" value="TreeGrafter"/>
</dbReference>
<evidence type="ECO:0000256" key="3">
    <source>
        <dbReference type="ARBA" id="ARBA00022776"/>
    </source>
</evidence>
<dbReference type="Pfam" id="PF02463">
    <property type="entry name" value="SMC_N"/>
    <property type="match status" value="1"/>
</dbReference>
<dbReference type="Gene3D" id="1.20.1060.20">
    <property type="match status" value="1"/>
</dbReference>
<dbReference type="Gene3D" id="3.40.50.300">
    <property type="entry name" value="P-loop containing nucleotide triphosphate hydrolases"/>
    <property type="match status" value="2"/>
</dbReference>
<keyword evidence="2" id="KW-0132">Cell division</keyword>
<dbReference type="InterPro" id="IPR027417">
    <property type="entry name" value="P-loop_NTPase"/>
</dbReference>
<dbReference type="GO" id="GO:0016887">
    <property type="term" value="F:ATP hydrolysis activity"/>
    <property type="evidence" value="ECO:0007669"/>
    <property type="project" value="InterPro"/>
</dbReference>
<dbReference type="GO" id="GO:0005634">
    <property type="term" value="C:nucleus"/>
    <property type="evidence" value="ECO:0007669"/>
    <property type="project" value="UniProtKB-SubCell"/>
</dbReference>
<evidence type="ECO:0000313" key="10">
    <source>
        <dbReference type="Proteomes" id="UP000667349"/>
    </source>
</evidence>
<dbReference type="GO" id="GO:0007062">
    <property type="term" value="P:sister chromatid cohesion"/>
    <property type="evidence" value="ECO:0007669"/>
    <property type="project" value="TreeGrafter"/>
</dbReference>
<evidence type="ECO:0000256" key="1">
    <source>
        <dbReference type="ARBA" id="ARBA00004123"/>
    </source>
</evidence>
<dbReference type="PANTHER" id="PTHR18937:SF12">
    <property type="entry name" value="STRUCTURAL MAINTENANCE OF CHROMOSOMES PROTEIN"/>
    <property type="match status" value="1"/>
</dbReference>
<feature type="coiled-coil region" evidence="7">
    <location>
        <begin position="856"/>
        <end position="897"/>
    </location>
</feature>
<organism evidence="9 10">
    <name type="scientific">Acromyrmex insinuator</name>
    <dbReference type="NCBI Taxonomy" id="230686"/>
    <lineage>
        <taxon>Eukaryota</taxon>
        <taxon>Metazoa</taxon>
        <taxon>Ecdysozoa</taxon>
        <taxon>Arthropoda</taxon>
        <taxon>Hexapoda</taxon>
        <taxon>Insecta</taxon>
        <taxon>Pterygota</taxon>
        <taxon>Neoptera</taxon>
        <taxon>Endopterygota</taxon>
        <taxon>Hymenoptera</taxon>
        <taxon>Apocrita</taxon>
        <taxon>Aculeata</taxon>
        <taxon>Formicoidea</taxon>
        <taxon>Formicidae</taxon>
        <taxon>Myrmicinae</taxon>
        <taxon>Acromyrmex</taxon>
    </lineage>
</organism>
<keyword evidence="3" id="KW-0498">Mitosis</keyword>
<feature type="coiled-coil region" evidence="7">
    <location>
        <begin position="413"/>
        <end position="489"/>
    </location>
</feature>
<dbReference type="GO" id="GO:0003677">
    <property type="term" value="F:DNA binding"/>
    <property type="evidence" value="ECO:0007669"/>
    <property type="project" value="TreeGrafter"/>
</dbReference>
<dbReference type="AlphaFoldDB" id="A0A836ELH6"/>
<dbReference type="PANTHER" id="PTHR18937">
    <property type="entry name" value="STRUCTURAL MAINTENANCE OF CHROMOSOMES SMC FAMILY MEMBER"/>
    <property type="match status" value="1"/>
</dbReference>
<keyword evidence="10" id="KW-1185">Reference proteome</keyword>
<dbReference type="Gene3D" id="3.30.70.1620">
    <property type="match status" value="1"/>
</dbReference>
<keyword evidence="6" id="KW-0131">Cell cycle</keyword>
<evidence type="ECO:0000256" key="6">
    <source>
        <dbReference type="ARBA" id="ARBA00023306"/>
    </source>
</evidence>
<dbReference type="InterPro" id="IPR010935">
    <property type="entry name" value="SMC_hinge"/>
</dbReference>
<accession>A0A836ELH6</accession>
<dbReference type="GO" id="GO:0051301">
    <property type="term" value="P:cell division"/>
    <property type="evidence" value="ECO:0007669"/>
    <property type="project" value="UniProtKB-KW"/>
</dbReference>
<proteinExistence type="predicted"/>
<evidence type="ECO:0000259" key="8">
    <source>
        <dbReference type="SMART" id="SM00968"/>
    </source>
</evidence>
<feature type="non-terminal residue" evidence="9">
    <location>
        <position position="1"/>
    </location>
</feature>
<dbReference type="SMART" id="SM00968">
    <property type="entry name" value="SMC_hinge"/>
    <property type="match status" value="1"/>
</dbReference>
<protein>
    <submittedName>
        <fullName evidence="9">SMC1A protein</fullName>
    </submittedName>
</protein>
<comment type="caution">
    <text evidence="9">The sequence shown here is derived from an EMBL/GenBank/DDBJ whole genome shotgun (WGS) entry which is preliminary data.</text>
</comment>
<reference evidence="9" key="1">
    <citation type="submission" date="2020-02" db="EMBL/GenBank/DDBJ databases">
        <title>Relaxed selection underlies rapid genomic changes in the transitions from sociality to social parasitism in ants.</title>
        <authorList>
            <person name="Bi X."/>
        </authorList>
    </citation>
    <scope>NUCLEOTIDE SEQUENCE</scope>
    <source>
        <strain evidence="9">BGI-DK2013a</strain>
        <tissue evidence="9">Whole body</tissue>
    </source>
</reference>
<dbReference type="Pfam" id="PF06470">
    <property type="entry name" value="SMC_hinge"/>
    <property type="match status" value="1"/>
</dbReference>
<gene>
    <name evidence="9" type="primary">Smc1a_1</name>
    <name evidence="9" type="ORF">G6Z75_0000894</name>
</gene>
<dbReference type="InterPro" id="IPR003395">
    <property type="entry name" value="RecF/RecN/SMC_N"/>
</dbReference>
<feature type="domain" description="SMC hinge" evidence="8">
    <location>
        <begin position="511"/>
        <end position="630"/>
    </location>
</feature>
<comment type="subcellular location">
    <subcellularLocation>
        <location evidence="1">Nucleus</location>
    </subcellularLocation>
</comment>
<evidence type="ECO:0000256" key="5">
    <source>
        <dbReference type="ARBA" id="ARBA00023242"/>
    </source>
</evidence>
<feature type="non-terminal residue" evidence="9">
    <location>
        <position position="1216"/>
    </location>
</feature>
<evidence type="ECO:0000256" key="2">
    <source>
        <dbReference type="ARBA" id="ARBA00022618"/>
    </source>
</evidence>
<evidence type="ECO:0000256" key="4">
    <source>
        <dbReference type="ARBA" id="ARBA00023054"/>
    </source>
</evidence>
<dbReference type="InterPro" id="IPR036277">
    <property type="entry name" value="SMC_hinge_sf"/>
</dbReference>
<dbReference type="SUPFAM" id="SSF75553">
    <property type="entry name" value="Smc hinge domain"/>
    <property type="match status" value="1"/>
</dbReference>
<sequence>MSISLNRIVISNFKSYGGETVIGPIQPFTAIIGPNGAGKSNIVDAISFALGEGLTALRVKHLSELVYGISIRESTIERVMYVKLIFNINAIYGIKKKSFTREVRGGTYQYKIDDKIVTNICYMTELREMGLDVKVENFLIPQGYMACFAIKKPKDLTTMFEKIANSNEYKADYDRLKLELLNMAEKINFEDKLKKQILIQKKYAIMEKVKTDKYLKLKEQHNKYKLKYQLILLLRIKRRVTFLQDKERKIKSQIDQYLYDKKNVIILMEDTKLQFKSLSSSLEDIEQDILKMKNTIEQRKTEHIIFEDNILYWQKKRESARISLDNANKARDANKRIVQELNNEIERINNELTELRKASQTSTVELSNSQVKRYMELTNEVEFRAQNSVKQIKSLMHDQREDQAKLDNENRCKEELKDKEKQMILKKANLETRLTRLQDSNIKSKITLMEKTAKIQELNKKITETRNKLLNLENDIVQITEELSEADIDKNSVLHRNKKNETINMLKQIYSGVYGRLFDLCKPIHSRYNVAVTKVFGQYINAIVVDTTRTAIQCIQLLKRDKIGTETFLPLDSIKNIILNERLRAIEEPQNVKLLYDVLNISSPHINNAVLFVTKNTLVCETSEHAKMLAYPDDKQEAYDCVSLDGCFYRKKGLMSGGLADLTVKAKQWNEQRILTLMEQKAQLMREFRNLPKISLMQSEVDIINIEINALTCQNKYVETDIKDTENEIVEIQKELDMVEGKKIALNLTIVVIDDNMQKRNEEIKNVEKYINSIKNEIFVDFCNDINVPDVSYYEKNNLRIYQEKKTRQLELEQQYNRIKDQLRFENENDIENKVLKWQQAVEHADTEWNKVCQQERHAKIKVEQEETKMSKLNDNYTNVAKDLEDVTKKLAEYKSQISVNGKLYLEGQKAHIAVQRKIRQIKIECNIILKECKMEDINIPMSETHRLEESIFTSSSSSSIESSGDCEILTKIDFSQFPKEICNFTNEKLRDVALQLIEKIMKIENEFDDLVNLKVDEKIDIIKQRMQKINTNLRNYRNKYDEIKMQFESVKVKRYKSFSDCLERVTAEIDLIYKNLVNNTSAQAIILPDNPEEPYAGNIIYNCIAPHKGFQPLQYLSDGEKSMASLALLFAIRRYREIPFFIMDEGDAALDKVNIKNVVSFIRSQETLMQFITISLHKELYRNSDALVGVTVENDVSCSNSQVFAISLNGYRKSK</sequence>
<evidence type="ECO:0000313" key="9">
    <source>
        <dbReference type="EMBL" id="KAG5306870.1"/>
    </source>
</evidence>
<keyword evidence="4 7" id="KW-0175">Coiled coil</keyword>
<keyword evidence="5" id="KW-0539">Nucleus</keyword>
<evidence type="ECO:0000256" key="7">
    <source>
        <dbReference type="SAM" id="Coils"/>
    </source>
</evidence>
<name>A0A836ELH6_9HYME</name>
<dbReference type="PIRSF" id="PIRSF005719">
    <property type="entry name" value="SMC"/>
    <property type="match status" value="1"/>
</dbReference>
<dbReference type="GO" id="GO:0005524">
    <property type="term" value="F:ATP binding"/>
    <property type="evidence" value="ECO:0007669"/>
    <property type="project" value="InterPro"/>
</dbReference>
<dbReference type="SUPFAM" id="SSF52540">
    <property type="entry name" value="P-loop containing nucleoside triphosphate hydrolases"/>
    <property type="match status" value="1"/>
</dbReference>
<feature type="coiled-coil region" evidence="7">
    <location>
        <begin position="802"/>
        <end position="829"/>
    </location>
</feature>
<feature type="coiled-coil region" evidence="7">
    <location>
        <begin position="987"/>
        <end position="1054"/>
    </location>
</feature>